<dbReference type="PANTHER" id="PTHR43191:SF2">
    <property type="entry name" value="RRNA METHYLTRANSFERASE 3, MITOCHONDRIAL"/>
    <property type="match status" value="1"/>
</dbReference>
<evidence type="ECO:0000313" key="6">
    <source>
        <dbReference type="Proteomes" id="UP000184442"/>
    </source>
</evidence>
<dbReference type="EMBL" id="FQZS01000016">
    <property type="protein sequence ID" value="SHJ11657.1"/>
    <property type="molecule type" value="Genomic_DNA"/>
</dbReference>
<dbReference type="GO" id="GO:0003723">
    <property type="term" value="F:RNA binding"/>
    <property type="evidence" value="ECO:0007669"/>
    <property type="project" value="InterPro"/>
</dbReference>
<dbReference type="GO" id="GO:0008173">
    <property type="term" value="F:RNA methyltransferase activity"/>
    <property type="evidence" value="ECO:0007669"/>
    <property type="project" value="InterPro"/>
</dbReference>
<dbReference type="SMART" id="SM00967">
    <property type="entry name" value="SpoU_sub_bind"/>
    <property type="match status" value="1"/>
</dbReference>
<dbReference type="PANTHER" id="PTHR43191">
    <property type="entry name" value="RRNA METHYLTRANSFERASE 3"/>
    <property type="match status" value="1"/>
</dbReference>
<dbReference type="InterPro" id="IPR053888">
    <property type="entry name" value="MRM3-like_sub_bind"/>
</dbReference>
<feature type="domain" description="RNA 2-O ribose methyltransferase substrate binding" evidence="4">
    <location>
        <begin position="32"/>
        <end position="108"/>
    </location>
</feature>
<dbReference type="InterPro" id="IPR001537">
    <property type="entry name" value="SpoU_MeTrfase"/>
</dbReference>
<dbReference type="SUPFAM" id="SSF75217">
    <property type="entry name" value="alpha/beta knot"/>
    <property type="match status" value="1"/>
</dbReference>
<evidence type="ECO:0000256" key="3">
    <source>
        <dbReference type="ARBA" id="ARBA00022679"/>
    </source>
</evidence>
<evidence type="ECO:0000256" key="1">
    <source>
        <dbReference type="ARBA" id="ARBA00007228"/>
    </source>
</evidence>
<dbReference type="Gene3D" id="3.40.1280.10">
    <property type="match status" value="1"/>
</dbReference>
<evidence type="ECO:0000313" key="5">
    <source>
        <dbReference type="EMBL" id="SHJ11657.1"/>
    </source>
</evidence>
<organism evidence="5 6">
    <name type="scientific">Lutispora thermophila DSM 19022</name>
    <dbReference type="NCBI Taxonomy" id="1122184"/>
    <lineage>
        <taxon>Bacteria</taxon>
        <taxon>Bacillati</taxon>
        <taxon>Bacillota</taxon>
        <taxon>Clostridia</taxon>
        <taxon>Lutisporales</taxon>
        <taxon>Lutisporaceae</taxon>
        <taxon>Lutispora</taxon>
    </lineage>
</organism>
<proteinExistence type="inferred from homology"/>
<dbReference type="InterPro" id="IPR013123">
    <property type="entry name" value="SpoU_subst-bd"/>
</dbReference>
<dbReference type="RefSeq" id="WP_073026485.1">
    <property type="nucleotide sequence ID" value="NZ_FQZS01000016.1"/>
</dbReference>
<dbReference type="Pfam" id="PF00588">
    <property type="entry name" value="SpoU_methylase"/>
    <property type="match status" value="1"/>
</dbReference>
<dbReference type="CDD" id="cd18095">
    <property type="entry name" value="SpoU-like_rRNA-MTase"/>
    <property type="match status" value="1"/>
</dbReference>
<dbReference type="Pfam" id="PF22435">
    <property type="entry name" value="MRM3-like_sub_bind"/>
    <property type="match status" value="1"/>
</dbReference>
<dbReference type="InterPro" id="IPR029026">
    <property type="entry name" value="tRNA_m1G_MTases_N"/>
</dbReference>
<protein>
    <submittedName>
        <fullName evidence="5">RNA methyltransferase, TrmH family</fullName>
    </submittedName>
</protein>
<dbReference type="InterPro" id="IPR029064">
    <property type="entry name" value="Ribosomal_eL30-like_sf"/>
</dbReference>
<reference evidence="5 6" key="1">
    <citation type="submission" date="2016-11" db="EMBL/GenBank/DDBJ databases">
        <authorList>
            <person name="Jaros S."/>
            <person name="Januszkiewicz K."/>
            <person name="Wedrychowicz H."/>
        </authorList>
    </citation>
    <scope>NUCLEOTIDE SEQUENCE [LARGE SCALE GENOMIC DNA]</scope>
    <source>
        <strain evidence="5 6">DSM 19022</strain>
    </source>
</reference>
<evidence type="ECO:0000259" key="4">
    <source>
        <dbReference type="SMART" id="SM00967"/>
    </source>
</evidence>
<dbReference type="AlphaFoldDB" id="A0A1M6GNW3"/>
<dbReference type="GO" id="GO:0006396">
    <property type="term" value="P:RNA processing"/>
    <property type="evidence" value="ECO:0007669"/>
    <property type="project" value="InterPro"/>
</dbReference>
<dbReference type="InterPro" id="IPR029028">
    <property type="entry name" value="Alpha/beta_knot_MTases"/>
</dbReference>
<keyword evidence="6" id="KW-1185">Reference proteome</keyword>
<sequence length="269" mass="30150">MIQVIASCQNKIIKHCKSLQTKKYRDSTNEFLIEGIKLLKEAIESNVKLTALLYHNEAAKDRDVQSIIKMCMEKNIVIYELHEKPYMDISETKTPQGVIGIGKKIDYNVNKLLRSNRFNIIIMEQVQDPGNVGTIIRTADAFGFDMVFLSKGCADVYSGKVIRSTMGSIFHIPIITDVSLESLLKKFIDLEVYTIAATPHTGLSCYDIEYGDRNAIIIGNESKGLSSNIMDMVKIKANIPMVGMAESLNAGIAAAIMMYEATRYKLKHR</sequence>
<comment type="similarity">
    <text evidence="1">Belongs to the class IV-like SAM-binding methyltransferase superfamily. RNA methyltransferase TrmH family.</text>
</comment>
<dbReference type="GO" id="GO:0032259">
    <property type="term" value="P:methylation"/>
    <property type="evidence" value="ECO:0007669"/>
    <property type="project" value="UniProtKB-KW"/>
</dbReference>
<keyword evidence="2 5" id="KW-0489">Methyltransferase</keyword>
<gene>
    <name evidence="5" type="ORF">SAMN02745176_02455</name>
</gene>
<dbReference type="Gene3D" id="3.30.1330.30">
    <property type="match status" value="1"/>
</dbReference>
<accession>A0A1M6GNW3</accession>
<dbReference type="InterPro" id="IPR051259">
    <property type="entry name" value="rRNA_Methyltransferase"/>
</dbReference>
<keyword evidence="3 5" id="KW-0808">Transferase</keyword>
<dbReference type="GO" id="GO:0005737">
    <property type="term" value="C:cytoplasm"/>
    <property type="evidence" value="ECO:0007669"/>
    <property type="project" value="UniProtKB-ARBA"/>
</dbReference>
<dbReference type="STRING" id="1122184.SAMN02745176_02455"/>
<dbReference type="Proteomes" id="UP000184442">
    <property type="component" value="Unassembled WGS sequence"/>
</dbReference>
<name>A0A1M6GNW3_9FIRM</name>
<evidence type="ECO:0000256" key="2">
    <source>
        <dbReference type="ARBA" id="ARBA00022603"/>
    </source>
</evidence>
<dbReference type="SUPFAM" id="SSF55315">
    <property type="entry name" value="L30e-like"/>
    <property type="match status" value="1"/>
</dbReference>